<keyword evidence="3" id="KW-1185">Reference proteome</keyword>
<accession>A0A6C2TVR5</accession>
<evidence type="ECO:0000313" key="2">
    <source>
        <dbReference type="EMBL" id="VGO11750.1"/>
    </source>
</evidence>
<sequence>MVGVSGASAAIIFDFVDDTDPNSADPLDGGGVGAMMTETDGSDTVTLTTIDILFPEYEDPGTGWVATGNTLSAKDGDGGSSNIAGTADALGLNNPSIGNTDFLTIGGGSESGDFNTGEAWIFSFDEDVTFANIEFESAVSGNLFSVLVGGSNIVTLDAPDGNVSGTGLGGLNGLTISSGTEITFLAGGPVLDTDYRIESLTVNVVPEPATLGLLSACAVGAFIIRRFRV</sequence>
<evidence type="ECO:0000313" key="3">
    <source>
        <dbReference type="Proteomes" id="UP000366872"/>
    </source>
</evidence>
<dbReference type="Pfam" id="PF07589">
    <property type="entry name" value="PEP-CTERM"/>
    <property type="match status" value="1"/>
</dbReference>
<protein>
    <recommendedName>
        <fullName evidence="1">Ice-binding protein C-terminal domain-containing protein</fullName>
    </recommendedName>
</protein>
<gene>
    <name evidence="2" type="ORF">PDESU_00296</name>
</gene>
<dbReference type="AlphaFoldDB" id="A0A6C2TVR5"/>
<dbReference type="EMBL" id="CAAHFG010000001">
    <property type="protein sequence ID" value="VGO11750.1"/>
    <property type="molecule type" value="Genomic_DNA"/>
</dbReference>
<dbReference type="InterPro" id="IPR013424">
    <property type="entry name" value="Ice-binding_C"/>
</dbReference>
<feature type="domain" description="Ice-binding protein C-terminal" evidence="1">
    <location>
        <begin position="205"/>
        <end position="226"/>
    </location>
</feature>
<evidence type="ECO:0000259" key="1">
    <source>
        <dbReference type="Pfam" id="PF07589"/>
    </source>
</evidence>
<reference evidence="2 3" key="1">
    <citation type="submission" date="2019-04" db="EMBL/GenBank/DDBJ databases">
        <authorList>
            <person name="Van Vliet M D."/>
        </authorList>
    </citation>
    <scope>NUCLEOTIDE SEQUENCE [LARGE SCALE GENOMIC DNA]</scope>
    <source>
        <strain evidence="2 3">F1</strain>
    </source>
</reference>
<dbReference type="Proteomes" id="UP000366872">
    <property type="component" value="Unassembled WGS sequence"/>
</dbReference>
<organism evidence="2 3">
    <name type="scientific">Pontiella desulfatans</name>
    <dbReference type="NCBI Taxonomy" id="2750659"/>
    <lineage>
        <taxon>Bacteria</taxon>
        <taxon>Pseudomonadati</taxon>
        <taxon>Kiritimatiellota</taxon>
        <taxon>Kiritimatiellia</taxon>
        <taxon>Kiritimatiellales</taxon>
        <taxon>Pontiellaceae</taxon>
        <taxon>Pontiella</taxon>
    </lineage>
</organism>
<proteinExistence type="predicted"/>
<dbReference type="NCBIfam" id="TIGR02595">
    <property type="entry name" value="PEP_CTERM"/>
    <property type="match status" value="1"/>
</dbReference>
<name>A0A6C2TVR5_PONDE</name>